<accession>A0ABP5B389</accession>
<feature type="region of interest" description="Disordered" evidence="5">
    <location>
        <begin position="162"/>
        <end position="196"/>
    </location>
</feature>
<dbReference type="Proteomes" id="UP001501612">
    <property type="component" value="Unassembled WGS sequence"/>
</dbReference>
<dbReference type="PANTHER" id="PTHR30385">
    <property type="entry name" value="SIGMA FACTOR F FLAGELLAR"/>
    <property type="match status" value="1"/>
</dbReference>
<dbReference type="SUPFAM" id="SSF88946">
    <property type="entry name" value="Sigma2 domain of RNA polymerase sigma factors"/>
    <property type="match status" value="1"/>
</dbReference>
<dbReference type="EMBL" id="BAAAMY010000011">
    <property type="protein sequence ID" value="GAA1929087.1"/>
    <property type="molecule type" value="Genomic_DNA"/>
</dbReference>
<keyword evidence="2" id="KW-0731">Sigma factor</keyword>
<name>A0ABP5B389_9ACTN</name>
<dbReference type="InterPro" id="IPR007630">
    <property type="entry name" value="RNA_pol_sigma70_r4"/>
</dbReference>
<dbReference type="InterPro" id="IPR013325">
    <property type="entry name" value="RNA_pol_sigma_r2"/>
</dbReference>
<dbReference type="CDD" id="cd06171">
    <property type="entry name" value="Sigma70_r4"/>
    <property type="match status" value="1"/>
</dbReference>
<keyword evidence="9" id="KW-1185">Reference proteome</keyword>
<keyword evidence="4" id="KW-0804">Transcription</keyword>
<dbReference type="InterPro" id="IPR007627">
    <property type="entry name" value="RNA_pol_sigma70_r2"/>
</dbReference>
<dbReference type="Pfam" id="PF04545">
    <property type="entry name" value="Sigma70_r4"/>
    <property type="match status" value="1"/>
</dbReference>
<feature type="compositionally biased region" description="Polar residues" evidence="5">
    <location>
        <begin position="168"/>
        <end position="188"/>
    </location>
</feature>
<evidence type="ECO:0000256" key="3">
    <source>
        <dbReference type="ARBA" id="ARBA00023125"/>
    </source>
</evidence>
<dbReference type="InterPro" id="IPR000943">
    <property type="entry name" value="RNA_pol_sigma70"/>
</dbReference>
<feature type="domain" description="RNA polymerase sigma-70 region 2" evidence="6">
    <location>
        <begin position="57"/>
        <end position="125"/>
    </location>
</feature>
<reference evidence="9" key="1">
    <citation type="journal article" date="2019" name="Int. J. Syst. Evol. Microbiol.">
        <title>The Global Catalogue of Microorganisms (GCM) 10K type strain sequencing project: providing services to taxonomists for standard genome sequencing and annotation.</title>
        <authorList>
            <consortium name="The Broad Institute Genomics Platform"/>
            <consortium name="The Broad Institute Genome Sequencing Center for Infectious Disease"/>
            <person name="Wu L."/>
            <person name="Ma J."/>
        </authorList>
    </citation>
    <scope>NUCLEOTIDE SEQUENCE [LARGE SCALE GENOMIC DNA]</scope>
    <source>
        <strain evidence="9">JCM 14046</strain>
    </source>
</reference>
<evidence type="ECO:0000256" key="1">
    <source>
        <dbReference type="ARBA" id="ARBA00023015"/>
    </source>
</evidence>
<sequence length="278" mass="30801">MSTDTTALSTSRTLALATSRARSLSHDERQRLTQQLLGEAHAAPSGPARDDLLAAVIELNHRVALAVARRYANRGVPLEDLQQAASEGLVKAVLRYDDTREQDLLSYAVPTIRGEVLRHFRDHSWSVRPPRRVQELQQLLRRTRDDLYAASGLEPTDLEVRQRAGVTESDQTEAATASGCFQPTSLDQPTEPGSGVSLGDLIPLDADELGAAEARAMLSRLLPTLGTREQRVIYLRFFEERTQGEIGREFGVTQATVSRWLRETLDALRRRLEPVAAA</sequence>
<dbReference type="Gene3D" id="1.20.140.160">
    <property type="match status" value="1"/>
</dbReference>
<evidence type="ECO:0000313" key="9">
    <source>
        <dbReference type="Proteomes" id="UP001501612"/>
    </source>
</evidence>
<evidence type="ECO:0000259" key="7">
    <source>
        <dbReference type="Pfam" id="PF04545"/>
    </source>
</evidence>
<feature type="domain" description="RNA polymerase sigma-70 region 4" evidence="7">
    <location>
        <begin position="222"/>
        <end position="269"/>
    </location>
</feature>
<keyword evidence="3" id="KW-0238">DNA-binding</keyword>
<dbReference type="InterPro" id="IPR014284">
    <property type="entry name" value="RNA_pol_sigma-70_dom"/>
</dbReference>
<evidence type="ECO:0000313" key="8">
    <source>
        <dbReference type="EMBL" id="GAA1929087.1"/>
    </source>
</evidence>
<protein>
    <submittedName>
        <fullName evidence="8">RNA polymerase sigma factor SigF</fullName>
    </submittedName>
</protein>
<evidence type="ECO:0000259" key="6">
    <source>
        <dbReference type="Pfam" id="PF04542"/>
    </source>
</evidence>
<keyword evidence="1" id="KW-0805">Transcription regulation</keyword>
<comment type="caution">
    <text evidence="8">The sequence shown here is derived from an EMBL/GenBank/DDBJ whole genome shotgun (WGS) entry which is preliminary data.</text>
</comment>
<proteinExistence type="predicted"/>
<dbReference type="SUPFAM" id="SSF88659">
    <property type="entry name" value="Sigma3 and sigma4 domains of RNA polymerase sigma factors"/>
    <property type="match status" value="2"/>
</dbReference>
<dbReference type="PRINTS" id="PR00046">
    <property type="entry name" value="SIGMA70FCT"/>
</dbReference>
<dbReference type="NCBIfam" id="TIGR02937">
    <property type="entry name" value="sigma70-ECF"/>
    <property type="match status" value="1"/>
</dbReference>
<dbReference type="RefSeq" id="WP_344008816.1">
    <property type="nucleotide sequence ID" value="NZ_BAAAMY010000011.1"/>
</dbReference>
<evidence type="ECO:0000256" key="5">
    <source>
        <dbReference type="SAM" id="MobiDB-lite"/>
    </source>
</evidence>
<organism evidence="8 9">
    <name type="scientific">Nocardioides lentus</name>
    <dbReference type="NCBI Taxonomy" id="338077"/>
    <lineage>
        <taxon>Bacteria</taxon>
        <taxon>Bacillati</taxon>
        <taxon>Actinomycetota</taxon>
        <taxon>Actinomycetes</taxon>
        <taxon>Propionibacteriales</taxon>
        <taxon>Nocardioidaceae</taxon>
        <taxon>Nocardioides</taxon>
    </lineage>
</organism>
<dbReference type="PANTHER" id="PTHR30385:SF4">
    <property type="entry name" value="RNA POLYMERASE SIGMA-E FACTOR"/>
    <property type="match status" value="1"/>
</dbReference>
<dbReference type="Gene3D" id="1.20.120.1810">
    <property type="match status" value="1"/>
</dbReference>
<dbReference type="InterPro" id="IPR013324">
    <property type="entry name" value="RNA_pol_sigma_r3/r4-like"/>
</dbReference>
<evidence type="ECO:0000256" key="2">
    <source>
        <dbReference type="ARBA" id="ARBA00023082"/>
    </source>
</evidence>
<dbReference type="Pfam" id="PF04542">
    <property type="entry name" value="Sigma70_r2"/>
    <property type="match status" value="1"/>
</dbReference>
<gene>
    <name evidence="8" type="ORF">GCM10009737_33760</name>
</gene>
<evidence type="ECO:0000256" key="4">
    <source>
        <dbReference type="ARBA" id="ARBA00023163"/>
    </source>
</evidence>